<feature type="signal peptide" evidence="2">
    <location>
        <begin position="1"/>
        <end position="26"/>
    </location>
</feature>
<dbReference type="Proteomes" id="UP001628091">
    <property type="component" value="Unassembled WGS sequence"/>
</dbReference>
<accession>A0ABQ0H4T9</accession>
<gene>
    <name evidence="3" type="ORF">PPNSA23_38730</name>
</gene>
<keyword evidence="4" id="KW-1185">Reference proteome</keyword>
<feature type="region of interest" description="Disordered" evidence="1">
    <location>
        <begin position="126"/>
        <end position="149"/>
    </location>
</feature>
<keyword evidence="2" id="KW-0732">Signal</keyword>
<reference evidence="3 4" key="1">
    <citation type="submission" date="2024-10" db="EMBL/GenBank/DDBJ databases">
        <title>Isolation, draft genome sequencing and identification of Phyllobacterium sp. NSA23, isolated from leaf soil.</title>
        <authorList>
            <person name="Akita H."/>
        </authorList>
    </citation>
    <scope>NUCLEOTIDE SEQUENCE [LARGE SCALE GENOMIC DNA]</scope>
    <source>
        <strain evidence="3 4">NSA23</strain>
    </source>
</reference>
<protein>
    <submittedName>
        <fullName evidence="3">Uncharacterized protein</fullName>
    </submittedName>
</protein>
<proteinExistence type="predicted"/>
<sequence>MSSDLYRSHRSMTKAAFCLGAIVALAGCASKAQPYSPDYHYVAVDGGSAGKGPVRKGYDMPQTKAVLVPDACTTPDTAAQPLYLPSGCANNLNLQFMVAREQDLLRGRNMGPAMAAPAARAAQVYISGPPTDEQRQRQQNLGSEEQLSN</sequence>
<dbReference type="PROSITE" id="PS51257">
    <property type="entry name" value="PROKAR_LIPOPROTEIN"/>
    <property type="match status" value="1"/>
</dbReference>
<feature type="chain" id="PRO_5046066318" evidence="2">
    <location>
        <begin position="27"/>
        <end position="149"/>
    </location>
</feature>
<feature type="compositionally biased region" description="Polar residues" evidence="1">
    <location>
        <begin position="137"/>
        <end position="149"/>
    </location>
</feature>
<evidence type="ECO:0000256" key="1">
    <source>
        <dbReference type="SAM" id="MobiDB-lite"/>
    </source>
</evidence>
<name>A0ABQ0H4T9_9HYPH</name>
<dbReference type="RefSeq" id="WP_407866453.1">
    <property type="nucleotide sequence ID" value="NZ_BAAFZP010000002.1"/>
</dbReference>
<organism evidence="3 4">
    <name type="scientific">Phyllobacterium phragmitis</name>
    <dbReference type="NCBI Taxonomy" id="2670329"/>
    <lineage>
        <taxon>Bacteria</taxon>
        <taxon>Pseudomonadati</taxon>
        <taxon>Pseudomonadota</taxon>
        <taxon>Alphaproteobacteria</taxon>
        <taxon>Hyphomicrobiales</taxon>
        <taxon>Phyllobacteriaceae</taxon>
        <taxon>Phyllobacterium</taxon>
    </lineage>
</organism>
<comment type="caution">
    <text evidence="3">The sequence shown here is derived from an EMBL/GenBank/DDBJ whole genome shotgun (WGS) entry which is preliminary data.</text>
</comment>
<evidence type="ECO:0000313" key="3">
    <source>
        <dbReference type="EMBL" id="GAB1583930.1"/>
    </source>
</evidence>
<dbReference type="EMBL" id="BAAFZP010000002">
    <property type="protein sequence ID" value="GAB1583930.1"/>
    <property type="molecule type" value="Genomic_DNA"/>
</dbReference>
<evidence type="ECO:0000256" key="2">
    <source>
        <dbReference type="SAM" id="SignalP"/>
    </source>
</evidence>
<evidence type="ECO:0000313" key="4">
    <source>
        <dbReference type="Proteomes" id="UP001628091"/>
    </source>
</evidence>